<evidence type="ECO:0000256" key="5">
    <source>
        <dbReference type="ARBA" id="ARBA00022692"/>
    </source>
</evidence>
<accession>A0A8J6DGK8</accession>
<evidence type="ECO:0000256" key="2">
    <source>
        <dbReference type="ARBA" id="ARBA00012307"/>
    </source>
</evidence>
<feature type="transmembrane region" description="Helical" evidence="11">
    <location>
        <begin position="52"/>
        <end position="71"/>
    </location>
</feature>
<keyword evidence="10" id="KW-0275">Fatty acid biosynthesis</keyword>
<evidence type="ECO:0000256" key="4">
    <source>
        <dbReference type="ARBA" id="ARBA00022679"/>
    </source>
</evidence>
<evidence type="ECO:0000313" key="12">
    <source>
        <dbReference type="EMBL" id="KAG8507714.1"/>
    </source>
</evidence>
<dbReference type="Pfam" id="PF01151">
    <property type="entry name" value="ELO"/>
    <property type="match status" value="1"/>
</dbReference>
<evidence type="ECO:0000256" key="9">
    <source>
        <dbReference type="ARBA" id="ARBA00023136"/>
    </source>
</evidence>
<evidence type="ECO:0000256" key="10">
    <source>
        <dbReference type="ARBA" id="ARBA00023160"/>
    </source>
</evidence>
<dbReference type="GO" id="GO:0016020">
    <property type="term" value="C:membrane"/>
    <property type="evidence" value="ECO:0007669"/>
    <property type="project" value="UniProtKB-SubCell"/>
</dbReference>
<gene>
    <name evidence="12" type="ORF">J0S82_010244</name>
</gene>
<keyword evidence="3" id="KW-0444">Lipid biosynthesis</keyword>
<comment type="caution">
    <text evidence="12">The sequence shown here is derived from an EMBL/GenBank/DDBJ whole genome shotgun (WGS) entry which is preliminary data.</text>
</comment>
<dbReference type="AlphaFoldDB" id="A0A8J6DGK8"/>
<evidence type="ECO:0000256" key="1">
    <source>
        <dbReference type="ARBA" id="ARBA00004141"/>
    </source>
</evidence>
<keyword evidence="8" id="KW-0443">Lipid metabolism</keyword>
<proteinExistence type="predicted"/>
<keyword evidence="6" id="KW-0276">Fatty acid metabolism</keyword>
<sequence length="113" mass="12166">MAVPWSAPPAVGVSWRAGRRPSAGALQVQFLLTITHTLSAVVRPCGFPHGCLLFQSSYMMTLVVLFLNFYVQTYRKKPPRRGAAELPAAKEATNGFAKAHAPAANGVTDKKAQ</sequence>
<evidence type="ECO:0000256" key="7">
    <source>
        <dbReference type="ARBA" id="ARBA00022989"/>
    </source>
</evidence>
<protein>
    <recommendedName>
        <fullName evidence="2">very-long-chain 3-oxoacyl-CoA synthase</fullName>
        <ecNumber evidence="2">2.3.1.199</ecNumber>
    </recommendedName>
</protein>
<reference evidence="12" key="1">
    <citation type="journal article" date="2021" name="Evol. Appl.">
        <title>The genome of the Pyrenean desman and the effects of bottlenecks and inbreeding on the genomic landscape of an endangered species.</title>
        <authorList>
            <person name="Escoda L."/>
            <person name="Castresana J."/>
        </authorList>
    </citation>
    <scope>NUCLEOTIDE SEQUENCE</scope>
    <source>
        <strain evidence="12">IBE-C5619</strain>
    </source>
</reference>
<evidence type="ECO:0000313" key="13">
    <source>
        <dbReference type="Proteomes" id="UP000700334"/>
    </source>
</evidence>
<organism evidence="12 13">
    <name type="scientific">Galemys pyrenaicus</name>
    <name type="common">Iberian desman</name>
    <name type="synonym">Pyrenean desman</name>
    <dbReference type="NCBI Taxonomy" id="202257"/>
    <lineage>
        <taxon>Eukaryota</taxon>
        <taxon>Metazoa</taxon>
        <taxon>Chordata</taxon>
        <taxon>Craniata</taxon>
        <taxon>Vertebrata</taxon>
        <taxon>Euteleostomi</taxon>
        <taxon>Mammalia</taxon>
        <taxon>Eutheria</taxon>
        <taxon>Laurasiatheria</taxon>
        <taxon>Eulipotyphla</taxon>
        <taxon>Talpidae</taxon>
        <taxon>Galemys</taxon>
    </lineage>
</organism>
<comment type="subcellular location">
    <subcellularLocation>
        <location evidence="1">Membrane</location>
        <topology evidence="1">Multi-pass membrane protein</topology>
    </subcellularLocation>
</comment>
<keyword evidence="4" id="KW-0808">Transferase</keyword>
<dbReference type="EMBL" id="JAGFMF010012099">
    <property type="protein sequence ID" value="KAG8507714.1"/>
    <property type="molecule type" value="Genomic_DNA"/>
</dbReference>
<dbReference type="GO" id="GO:0006633">
    <property type="term" value="P:fatty acid biosynthetic process"/>
    <property type="evidence" value="ECO:0007669"/>
    <property type="project" value="UniProtKB-KW"/>
</dbReference>
<dbReference type="OrthoDB" id="434092at2759"/>
<keyword evidence="13" id="KW-1185">Reference proteome</keyword>
<keyword evidence="9 11" id="KW-0472">Membrane</keyword>
<name>A0A8J6DGK8_GALPY</name>
<dbReference type="InterPro" id="IPR002076">
    <property type="entry name" value="ELO_fam"/>
</dbReference>
<dbReference type="EC" id="2.3.1.199" evidence="2"/>
<keyword evidence="7 11" id="KW-1133">Transmembrane helix</keyword>
<evidence type="ECO:0000256" key="3">
    <source>
        <dbReference type="ARBA" id="ARBA00022516"/>
    </source>
</evidence>
<evidence type="ECO:0000256" key="6">
    <source>
        <dbReference type="ARBA" id="ARBA00022832"/>
    </source>
</evidence>
<dbReference type="GO" id="GO:0009922">
    <property type="term" value="F:fatty acid elongase activity"/>
    <property type="evidence" value="ECO:0007669"/>
    <property type="project" value="UniProtKB-EC"/>
</dbReference>
<evidence type="ECO:0000256" key="11">
    <source>
        <dbReference type="SAM" id="Phobius"/>
    </source>
</evidence>
<keyword evidence="5 11" id="KW-0812">Transmembrane</keyword>
<evidence type="ECO:0000256" key="8">
    <source>
        <dbReference type="ARBA" id="ARBA00023098"/>
    </source>
</evidence>
<dbReference type="Proteomes" id="UP000700334">
    <property type="component" value="Unassembled WGS sequence"/>
</dbReference>